<keyword evidence="17" id="KW-1185">Reference proteome</keyword>
<comment type="caution">
    <text evidence="16">The sequence shown here is derived from an EMBL/GenBank/DDBJ whole genome shotgun (WGS) entry which is preliminary data.</text>
</comment>
<dbReference type="InterPro" id="IPR023346">
    <property type="entry name" value="Lysozyme-like_dom_sf"/>
</dbReference>
<feature type="disulfide bond" evidence="12">
    <location>
        <begin position="57"/>
        <end position="61"/>
    </location>
</feature>
<evidence type="ECO:0000313" key="16">
    <source>
        <dbReference type="EMBL" id="KAG6538176.1"/>
    </source>
</evidence>
<comment type="similarity">
    <text evidence="2">Belongs to the glycosyl hydrolase 19 family. Chitinase class I subfamily.</text>
</comment>
<evidence type="ECO:0000313" key="17">
    <source>
        <dbReference type="Proteomes" id="UP000734854"/>
    </source>
</evidence>
<organism evidence="16 17">
    <name type="scientific">Zingiber officinale</name>
    <name type="common">Ginger</name>
    <name type="synonym">Amomum zingiber</name>
    <dbReference type="NCBI Taxonomy" id="94328"/>
    <lineage>
        <taxon>Eukaryota</taxon>
        <taxon>Viridiplantae</taxon>
        <taxon>Streptophyta</taxon>
        <taxon>Embryophyta</taxon>
        <taxon>Tracheophyta</taxon>
        <taxon>Spermatophyta</taxon>
        <taxon>Magnoliopsida</taxon>
        <taxon>Liliopsida</taxon>
        <taxon>Zingiberales</taxon>
        <taxon>Zingiberaceae</taxon>
        <taxon>Zingiber</taxon>
    </lineage>
</organism>
<dbReference type="InterPro" id="IPR000726">
    <property type="entry name" value="Glyco_hydro_19_cat"/>
</dbReference>
<keyword evidence="10" id="KW-0326">Glycosidase</keyword>
<dbReference type="EMBL" id="JACMSC010000001">
    <property type="protein sequence ID" value="KAG6538176.1"/>
    <property type="molecule type" value="Genomic_DNA"/>
</dbReference>
<dbReference type="AlphaFoldDB" id="A0A8J5I697"/>
<dbReference type="Gene3D" id="1.10.530.10">
    <property type="match status" value="2"/>
</dbReference>
<dbReference type="GO" id="GO:0050832">
    <property type="term" value="P:defense response to fungus"/>
    <property type="evidence" value="ECO:0007669"/>
    <property type="project" value="TreeGrafter"/>
</dbReference>
<feature type="chain" id="PRO_5035281742" description="chitinase" evidence="14">
    <location>
        <begin position="23"/>
        <end position="338"/>
    </location>
</feature>
<protein>
    <recommendedName>
        <fullName evidence="3">chitinase</fullName>
        <ecNumber evidence="3">3.2.1.14</ecNumber>
    </recommendedName>
</protein>
<evidence type="ECO:0000256" key="1">
    <source>
        <dbReference type="ARBA" id="ARBA00000822"/>
    </source>
</evidence>
<dbReference type="InterPro" id="IPR036861">
    <property type="entry name" value="Endochitinase-like_sf"/>
</dbReference>
<dbReference type="InterPro" id="IPR018371">
    <property type="entry name" value="Chitin-binding_1_CS"/>
</dbReference>
<feature type="domain" description="Chitin-binding type-1" evidence="15">
    <location>
        <begin position="22"/>
        <end position="63"/>
    </location>
</feature>
<dbReference type="GO" id="GO:0008843">
    <property type="term" value="F:endochitinase activity"/>
    <property type="evidence" value="ECO:0007669"/>
    <property type="project" value="UniProtKB-EC"/>
</dbReference>
<dbReference type="CDD" id="cd00325">
    <property type="entry name" value="chitinase_GH19"/>
    <property type="match status" value="1"/>
</dbReference>
<feature type="disulfide bond" evidence="12">
    <location>
        <begin position="25"/>
        <end position="40"/>
    </location>
</feature>
<dbReference type="PROSITE" id="PS50941">
    <property type="entry name" value="CHIT_BIND_I_2"/>
    <property type="match status" value="1"/>
</dbReference>
<dbReference type="GO" id="GO:0006032">
    <property type="term" value="P:chitin catabolic process"/>
    <property type="evidence" value="ECO:0007669"/>
    <property type="project" value="UniProtKB-KW"/>
</dbReference>
<comment type="catalytic activity">
    <reaction evidence="1">
        <text>Random endo-hydrolysis of N-acetyl-beta-D-glucosaminide (1-&gt;4)-beta-linkages in chitin and chitodextrins.</text>
        <dbReference type="EC" id="3.2.1.14"/>
    </reaction>
</comment>
<keyword evidence="5 14" id="KW-0732">Signal</keyword>
<proteinExistence type="inferred from homology"/>
<feature type="region of interest" description="Disordered" evidence="13">
    <location>
        <begin position="260"/>
        <end position="290"/>
    </location>
</feature>
<dbReference type="CDD" id="cd06921">
    <property type="entry name" value="ChtBD1_GH19_hevein"/>
    <property type="match status" value="1"/>
</dbReference>
<keyword evidence="11" id="KW-0624">Polysaccharide degradation</keyword>
<evidence type="ECO:0000256" key="8">
    <source>
        <dbReference type="ARBA" id="ARBA00023157"/>
    </source>
</evidence>
<dbReference type="SMART" id="SM00270">
    <property type="entry name" value="ChtBD1"/>
    <property type="match status" value="1"/>
</dbReference>
<sequence length="338" mass="36302">MTTSRFLAIVCTVAVLLLGASGKQCGVQNNGALCPNGLCCSEYGWCGNTAEYCCNDCQSQCHCNSRQPPTLSSSSPVGGVADIISASLFEEMLNNRNNDACPAKAAANSFNGFGTTGDMDTRKQELAAFLGRLLKRQVAGRLPGYGVITNIINGGVECGRGFNQAVFNRIQYYKRYCDMLGVGYGDNLDCYNQRPFGTCQSDDGCFPCTRVCQLLSEHLPLEVVSIVPEAFVVLQMDSCFVAAAVGTVSFFASHHQYPSGPARPGRAGNSSRVAKPDGNGSSVGATTDDDSGLAPIKMIAEYKIHQWSKVETTSMITETDQWPRLGWLDNHDTDCGNE</sequence>
<dbReference type="SUPFAM" id="SSF57016">
    <property type="entry name" value="Plant lectins/antimicrobial peptides"/>
    <property type="match status" value="1"/>
</dbReference>
<feature type="signal peptide" evidence="14">
    <location>
        <begin position="1"/>
        <end position="22"/>
    </location>
</feature>
<evidence type="ECO:0000256" key="6">
    <source>
        <dbReference type="ARBA" id="ARBA00022821"/>
    </source>
</evidence>
<keyword evidence="8 12" id="KW-1015">Disulfide bond</keyword>
<evidence type="ECO:0000256" key="7">
    <source>
        <dbReference type="ARBA" id="ARBA00023024"/>
    </source>
</evidence>
<dbReference type="GO" id="GO:0008061">
    <property type="term" value="F:chitin binding"/>
    <property type="evidence" value="ECO:0007669"/>
    <property type="project" value="UniProtKB-UniRule"/>
</dbReference>
<feature type="disulfide bond" evidence="12">
    <location>
        <begin position="34"/>
        <end position="46"/>
    </location>
</feature>
<name>A0A8J5I697_ZINOF</name>
<dbReference type="InterPro" id="IPR001002">
    <property type="entry name" value="Chitin-bd_1"/>
</dbReference>
<evidence type="ECO:0000256" key="4">
    <source>
        <dbReference type="ARBA" id="ARBA00022669"/>
    </source>
</evidence>
<evidence type="ECO:0000256" key="2">
    <source>
        <dbReference type="ARBA" id="ARBA00009373"/>
    </source>
</evidence>
<dbReference type="PROSITE" id="PS00026">
    <property type="entry name" value="CHIT_BIND_I_1"/>
    <property type="match status" value="1"/>
</dbReference>
<evidence type="ECO:0000256" key="5">
    <source>
        <dbReference type="ARBA" id="ARBA00022729"/>
    </source>
</evidence>
<evidence type="ECO:0000256" key="11">
    <source>
        <dbReference type="ARBA" id="ARBA00023326"/>
    </source>
</evidence>
<gene>
    <name evidence="16" type="ORF">ZIOFF_003287</name>
</gene>
<keyword evidence="7" id="KW-0146">Chitin degradation</keyword>
<dbReference type="PANTHER" id="PTHR22595">
    <property type="entry name" value="CHITINASE-RELATED"/>
    <property type="match status" value="1"/>
</dbReference>
<evidence type="ECO:0000256" key="10">
    <source>
        <dbReference type="ARBA" id="ARBA00023295"/>
    </source>
</evidence>
<dbReference type="SUPFAM" id="SSF53955">
    <property type="entry name" value="Lysozyme-like"/>
    <property type="match status" value="1"/>
</dbReference>
<dbReference type="EC" id="3.2.1.14" evidence="3"/>
<dbReference type="Pfam" id="PF00187">
    <property type="entry name" value="Chitin_bind_1"/>
    <property type="match status" value="1"/>
</dbReference>
<evidence type="ECO:0000256" key="14">
    <source>
        <dbReference type="SAM" id="SignalP"/>
    </source>
</evidence>
<evidence type="ECO:0000256" key="13">
    <source>
        <dbReference type="SAM" id="MobiDB-lite"/>
    </source>
</evidence>
<keyword evidence="10" id="KW-0378">Hydrolase</keyword>
<keyword evidence="4 12" id="KW-0147">Chitin-binding</keyword>
<keyword evidence="9" id="KW-0119">Carbohydrate metabolism</keyword>
<feature type="disulfide bond" evidence="12">
    <location>
        <begin position="39"/>
        <end position="53"/>
    </location>
</feature>
<reference evidence="16 17" key="1">
    <citation type="submission" date="2020-08" db="EMBL/GenBank/DDBJ databases">
        <title>Plant Genome Project.</title>
        <authorList>
            <person name="Zhang R.-G."/>
        </authorList>
    </citation>
    <scope>NUCLEOTIDE SEQUENCE [LARGE SCALE GENOMIC DNA]</scope>
    <source>
        <tissue evidence="16">Rhizome</tissue>
    </source>
</reference>
<accession>A0A8J5I697</accession>
<evidence type="ECO:0000256" key="12">
    <source>
        <dbReference type="PROSITE-ProRule" id="PRU00261"/>
    </source>
</evidence>
<evidence type="ECO:0000256" key="3">
    <source>
        <dbReference type="ARBA" id="ARBA00012729"/>
    </source>
</evidence>
<evidence type="ECO:0000256" key="9">
    <source>
        <dbReference type="ARBA" id="ARBA00023277"/>
    </source>
</evidence>
<dbReference type="GO" id="GO:0016998">
    <property type="term" value="P:cell wall macromolecule catabolic process"/>
    <property type="evidence" value="ECO:0007669"/>
    <property type="project" value="InterPro"/>
</dbReference>
<dbReference type="GO" id="GO:0000272">
    <property type="term" value="P:polysaccharide catabolic process"/>
    <property type="evidence" value="ECO:0007669"/>
    <property type="project" value="UniProtKB-KW"/>
</dbReference>
<dbReference type="PANTHER" id="PTHR22595:SF79">
    <property type="entry name" value="CHITINASE 12"/>
    <property type="match status" value="1"/>
</dbReference>
<keyword evidence="6" id="KW-0611">Plant defense</keyword>
<dbReference type="Proteomes" id="UP000734854">
    <property type="component" value="Unassembled WGS sequence"/>
</dbReference>
<dbReference type="PRINTS" id="PR00451">
    <property type="entry name" value="CHITINBINDNG"/>
</dbReference>
<evidence type="ECO:0000259" key="15">
    <source>
        <dbReference type="PROSITE" id="PS50941"/>
    </source>
</evidence>
<dbReference type="Gene3D" id="3.30.60.10">
    <property type="entry name" value="Endochitinase-like"/>
    <property type="match status" value="1"/>
</dbReference>
<dbReference type="Pfam" id="PF00182">
    <property type="entry name" value="Glyco_hydro_19"/>
    <property type="match status" value="2"/>
</dbReference>